<protein>
    <submittedName>
        <fullName evidence="8">Salivary gland metalloprotease</fullName>
    </submittedName>
</protein>
<evidence type="ECO:0000256" key="5">
    <source>
        <dbReference type="PROSITE-ProRule" id="PRU00276"/>
    </source>
</evidence>
<organism evidence="8">
    <name type="scientific">Ornithodoros brasiliensis</name>
    <name type="common">Mouro tick</name>
    <dbReference type="NCBI Taxonomy" id="888526"/>
    <lineage>
        <taxon>Eukaryota</taxon>
        <taxon>Metazoa</taxon>
        <taxon>Ecdysozoa</taxon>
        <taxon>Arthropoda</taxon>
        <taxon>Chelicerata</taxon>
        <taxon>Arachnida</taxon>
        <taxon>Acari</taxon>
        <taxon>Parasitiformes</taxon>
        <taxon>Ixodida</taxon>
        <taxon>Ixodoidea</taxon>
        <taxon>Argasidae</taxon>
        <taxon>Ornithodorinae</taxon>
        <taxon>Ornithodoros</taxon>
    </lineage>
</organism>
<keyword evidence="2" id="KW-0378">Hydrolase</keyword>
<accession>A0A1D2AIL8</accession>
<dbReference type="PROSITE" id="PS50215">
    <property type="entry name" value="ADAM_MEPRO"/>
    <property type="match status" value="1"/>
</dbReference>
<dbReference type="SUPFAM" id="SSF55486">
    <property type="entry name" value="Metalloproteases ('zincins'), catalytic domain"/>
    <property type="match status" value="1"/>
</dbReference>
<keyword evidence="1 8" id="KW-0645">Protease</keyword>
<evidence type="ECO:0000256" key="6">
    <source>
        <dbReference type="SAM" id="SignalP"/>
    </source>
</evidence>
<dbReference type="PANTHER" id="PTHR11905">
    <property type="entry name" value="ADAM A DISINTEGRIN AND METALLOPROTEASE DOMAIN"/>
    <property type="match status" value="1"/>
</dbReference>
<feature type="binding site" evidence="5">
    <location>
        <position position="341"/>
    </location>
    <ligand>
        <name>Zn(2+)</name>
        <dbReference type="ChEBI" id="CHEBI:29105"/>
        <note>catalytic</note>
    </ligand>
</feature>
<dbReference type="PANTHER" id="PTHR11905:SF159">
    <property type="entry name" value="ADAM METALLOPROTEASE"/>
    <property type="match status" value="1"/>
</dbReference>
<keyword evidence="4 8" id="KW-0482">Metalloprotease</keyword>
<sequence>WVTAALGIWAALLVECYGHVVGDDGLEGRLVYPQLFQGRSEGDAKVLKLSDDLEFTLRKSEKVFGDSIIVRTFKENGVDMEEHMLDTAEFENLLYQDEDQMAAVSVKEQEGLQVEGVLGMGLRIRPVPEMERSDEGHVAHLVYKVDEGDSSDTRAVRETIHRAQVSERQDRSSGTPRWTIYPEVYVISDSTHASYFNKARDPKKNAVEYYGIFLNAVNLRYKSVSNPRVWIRIMGITLNSKEEDNKYIYPIPPDSSVPIWGVESLYNLTYYIGRQKLYAEYDIVYLNIGLDLLGYESEGRPQNYRGFAFEGTACEYYRTGIGEDWYRRFMGIHVFAHEVAHSLGCPHDGESSVVQGGTGSAHCPWNDGYIMSYKDTGLNHFKFSKCCNEMITFIANRNKCLQQLNVPVSKRVRHHKFPGAVVNMTKQCQWWYPKVTETYAMTDYAMGICQVKCYMPKWYLGWEAYKVLSVMDGTPCISKKQNTACYNGLCNPIISLKGS</sequence>
<dbReference type="Gene3D" id="3.40.390.10">
    <property type="entry name" value="Collagenase (Catalytic Domain)"/>
    <property type="match status" value="1"/>
</dbReference>
<feature type="domain" description="Peptidase M12B" evidence="7">
    <location>
        <begin position="180"/>
        <end position="407"/>
    </location>
</feature>
<feature type="non-terminal residue" evidence="8">
    <location>
        <position position="1"/>
    </location>
</feature>
<keyword evidence="5" id="KW-0479">Metal-binding</keyword>
<keyword evidence="6" id="KW-0732">Signal</keyword>
<dbReference type="Gene3D" id="3.40.1620.60">
    <property type="match status" value="1"/>
</dbReference>
<dbReference type="GO" id="GO:0004222">
    <property type="term" value="F:metalloendopeptidase activity"/>
    <property type="evidence" value="ECO:0007669"/>
    <property type="project" value="InterPro"/>
</dbReference>
<evidence type="ECO:0000256" key="4">
    <source>
        <dbReference type="ARBA" id="ARBA00023049"/>
    </source>
</evidence>
<dbReference type="EMBL" id="GETE01001112">
    <property type="protein sequence ID" value="JAT78775.1"/>
    <property type="molecule type" value="Transcribed_RNA"/>
</dbReference>
<feature type="chain" id="PRO_5008901598" evidence="6">
    <location>
        <begin position="19"/>
        <end position="499"/>
    </location>
</feature>
<dbReference type="GO" id="GO:0006509">
    <property type="term" value="P:membrane protein ectodomain proteolysis"/>
    <property type="evidence" value="ECO:0007669"/>
    <property type="project" value="TreeGrafter"/>
</dbReference>
<evidence type="ECO:0000256" key="1">
    <source>
        <dbReference type="ARBA" id="ARBA00022670"/>
    </source>
</evidence>
<dbReference type="GO" id="GO:0046872">
    <property type="term" value="F:metal ion binding"/>
    <property type="evidence" value="ECO:0007669"/>
    <property type="project" value="UniProtKB-KW"/>
</dbReference>
<feature type="active site" evidence="5">
    <location>
        <position position="338"/>
    </location>
</feature>
<feature type="binding site" evidence="5">
    <location>
        <position position="347"/>
    </location>
    <ligand>
        <name>Zn(2+)</name>
        <dbReference type="ChEBI" id="CHEBI:29105"/>
        <note>catalytic</note>
    </ligand>
</feature>
<reference evidence="8" key="1">
    <citation type="submission" date="2016-07" db="EMBL/GenBank/DDBJ databases">
        <title>Salivary Glands transcriptome analysis on engorged females of Ornithodoros brasiliensis (Acari:Argasidae).</title>
        <authorList>
            <person name="Simons S.M."/>
            <person name="Carvalho E."/>
            <person name="Junqueira-de-Azevedo I."/>
            <person name="Ho P.L."/>
            <person name="Giovanni D."/>
            <person name="Mendonca R."/>
            <person name="Onofrio V."/>
            <person name="Landulfo G."/>
            <person name="Ramirez D."/>
            <person name="Barros-Battesti D."/>
        </authorList>
    </citation>
    <scope>NUCLEOTIDE SEQUENCE</scope>
    <source>
        <strain evidence="8">Female</strain>
        <tissue evidence="8">Salivary gland</tissue>
    </source>
</reference>
<name>A0A1D2AIL8_ORNBR</name>
<evidence type="ECO:0000256" key="3">
    <source>
        <dbReference type="ARBA" id="ARBA00022833"/>
    </source>
</evidence>
<proteinExistence type="predicted"/>
<dbReference type="InterPro" id="IPR001590">
    <property type="entry name" value="Peptidase_M12B"/>
</dbReference>
<evidence type="ECO:0000313" key="8">
    <source>
        <dbReference type="EMBL" id="JAT78775.1"/>
    </source>
</evidence>
<dbReference type="AlphaFoldDB" id="A0A1D2AIL8"/>
<dbReference type="InterPro" id="IPR024079">
    <property type="entry name" value="MetalloPept_cat_dom_sf"/>
</dbReference>
<dbReference type="Pfam" id="PF13688">
    <property type="entry name" value="Reprolysin_5"/>
    <property type="match status" value="1"/>
</dbReference>
<feature type="signal peptide" evidence="6">
    <location>
        <begin position="1"/>
        <end position="18"/>
    </location>
</feature>
<evidence type="ECO:0000259" key="7">
    <source>
        <dbReference type="PROSITE" id="PS50215"/>
    </source>
</evidence>
<keyword evidence="3 5" id="KW-0862">Zinc</keyword>
<comment type="caution">
    <text evidence="5">Lacks conserved residue(s) required for the propagation of feature annotation.</text>
</comment>
<feature type="binding site" evidence="5">
    <location>
        <position position="337"/>
    </location>
    <ligand>
        <name>Zn(2+)</name>
        <dbReference type="ChEBI" id="CHEBI:29105"/>
        <note>catalytic</note>
    </ligand>
</feature>
<evidence type="ECO:0000256" key="2">
    <source>
        <dbReference type="ARBA" id="ARBA00022801"/>
    </source>
</evidence>